<name>A0A7S1W2Z1_ALECA</name>
<feature type="region of interest" description="Disordered" evidence="1">
    <location>
        <begin position="97"/>
        <end position="129"/>
    </location>
</feature>
<evidence type="ECO:0000256" key="1">
    <source>
        <dbReference type="SAM" id="MobiDB-lite"/>
    </source>
</evidence>
<organism evidence="2">
    <name type="scientific">Alexandrium catenella</name>
    <name type="common">Red tide dinoflagellate</name>
    <name type="synonym">Gonyaulax catenella</name>
    <dbReference type="NCBI Taxonomy" id="2925"/>
    <lineage>
        <taxon>Eukaryota</taxon>
        <taxon>Sar</taxon>
        <taxon>Alveolata</taxon>
        <taxon>Dinophyceae</taxon>
        <taxon>Gonyaulacales</taxon>
        <taxon>Pyrocystaceae</taxon>
        <taxon>Alexandrium</taxon>
    </lineage>
</organism>
<protein>
    <submittedName>
        <fullName evidence="2">Uncharacterized protein</fullName>
    </submittedName>
</protein>
<accession>A0A7S1W2Z1</accession>
<dbReference type="AlphaFoldDB" id="A0A7S1W2Z1"/>
<dbReference type="EMBL" id="HBGE01048685">
    <property type="protein sequence ID" value="CAD9146044.1"/>
    <property type="molecule type" value="Transcribed_RNA"/>
</dbReference>
<sequence>MRFRCSSLLCRCLAPCKPWCRCWGPAHPEPGAAHISIADAHTSAGEEGFPQEEHLAVVYGRSSSGGCPGAECPSSEDEGFLSAVSDDMETEACHVGAGTARPALGSPAGRTVRPAGSAAEECPRRKAAR</sequence>
<gene>
    <name evidence="2" type="ORF">ACAT0790_LOCUS29381</name>
</gene>
<proteinExistence type="predicted"/>
<evidence type="ECO:0000313" key="2">
    <source>
        <dbReference type="EMBL" id="CAD9146044.1"/>
    </source>
</evidence>
<reference evidence="2" key="1">
    <citation type="submission" date="2021-01" db="EMBL/GenBank/DDBJ databases">
        <authorList>
            <person name="Corre E."/>
            <person name="Pelletier E."/>
            <person name="Niang G."/>
            <person name="Scheremetjew M."/>
            <person name="Finn R."/>
            <person name="Kale V."/>
            <person name="Holt S."/>
            <person name="Cochrane G."/>
            <person name="Meng A."/>
            <person name="Brown T."/>
            <person name="Cohen L."/>
        </authorList>
    </citation>
    <scope>NUCLEOTIDE SEQUENCE</scope>
    <source>
        <strain evidence="2">OF101</strain>
    </source>
</reference>